<reference evidence="2 3" key="1">
    <citation type="journal article" date="2022" name="Allergy">
        <title>Genome assembly and annotation of Periplaneta americana reveal a comprehensive cockroach allergen profile.</title>
        <authorList>
            <person name="Wang L."/>
            <person name="Xiong Q."/>
            <person name="Saelim N."/>
            <person name="Wang L."/>
            <person name="Nong W."/>
            <person name="Wan A.T."/>
            <person name="Shi M."/>
            <person name="Liu X."/>
            <person name="Cao Q."/>
            <person name="Hui J.H.L."/>
            <person name="Sookrung N."/>
            <person name="Leung T.F."/>
            <person name="Tungtrongchitr A."/>
            <person name="Tsui S.K.W."/>
        </authorList>
    </citation>
    <scope>NUCLEOTIDE SEQUENCE [LARGE SCALE GENOMIC DNA]</scope>
    <source>
        <strain evidence="2">PWHHKU_190912</strain>
    </source>
</reference>
<proteinExistence type="predicted"/>
<feature type="compositionally biased region" description="Low complexity" evidence="1">
    <location>
        <begin position="209"/>
        <end position="221"/>
    </location>
</feature>
<feature type="compositionally biased region" description="Low complexity" evidence="1">
    <location>
        <begin position="169"/>
        <end position="183"/>
    </location>
</feature>
<dbReference type="Proteomes" id="UP001148838">
    <property type="component" value="Unassembled WGS sequence"/>
</dbReference>
<evidence type="ECO:0000256" key="1">
    <source>
        <dbReference type="SAM" id="MobiDB-lite"/>
    </source>
</evidence>
<organism evidence="2 3">
    <name type="scientific">Periplaneta americana</name>
    <name type="common">American cockroach</name>
    <name type="synonym">Blatta americana</name>
    <dbReference type="NCBI Taxonomy" id="6978"/>
    <lineage>
        <taxon>Eukaryota</taxon>
        <taxon>Metazoa</taxon>
        <taxon>Ecdysozoa</taxon>
        <taxon>Arthropoda</taxon>
        <taxon>Hexapoda</taxon>
        <taxon>Insecta</taxon>
        <taxon>Pterygota</taxon>
        <taxon>Neoptera</taxon>
        <taxon>Polyneoptera</taxon>
        <taxon>Dictyoptera</taxon>
        <taxon>Blattodea</taxon>
        <taxon>Blattoidea</taxon>
        <taxon>Blattidae</taxon>
        <taxon>Blattinae</taxon>
        <taxon>Periplaneta</taxon>
    </lineage>
</organism>
<evidence type="ECO:0000313" key="3">
    <source>
        <dbReference type="Proteomes" id="UP001148838"/>
    </source>
</evidence>
<comment type="caution">
    <text evidence="2">The sequence shown here is derived from an EMBL/GenBank/DDBJ whole genome shotgun (WGS) entry which is preliminary data.</text>
</comment>
<accession>A0ABQ8T4N6</accession>
<sequence length="405" mass="43220">MAARSIPNLEDHLHHCTTTVPVKSKEVTSKNLKSRKPVNLCVYASDGTVNMAARSTPNLEDLLRHSSLTNVPLKSEEPAAIPPTGKGVHFCPVVAEVSWRDSYSDDEPQEEMERALYALERGEDVTVPSLTPLTLQKIQVGVPAGPGSAERERVVVDLQQEVTRSHVVSAASDGSAGAPKASAVSSESMETKQRAGDSSGKKTGGRFGGFFQRFSLRRLSGNGSSKKQKEDKKRAAAATPSAVEKPDAAEYEDVTIIPLHPPPDEVVSSKPPLPPPSPRRRPGTGTDAQSASDAGIVRERADMSCIDPPPGLLETDLDTHVSTVRPIQNGAAPSSKKARSLLNLGDIQQQQQQQQHVAAMLLKPPPGGGGATNRPITPADSRAKSMEFLLDKENQAAVQVTAPRM</sequence>
<evidence type="ECO:0000313" key="2">
    <source>
        <dbReference type="EMBL" id="KAJ4441460.1"/>
    </source>
</evidence>
<name>A0ABQ8T4N6_PERAM</name>
<protein>
    <submittedName>
        <fullName evidence="2">Uncharacterized protein</fullName>
    </submittedName>
</protein>
<dbReference type="EMBL" id="JAJSOF020000015">
    <property type="protein sequence ID" value="KAJ4441460.1"/>
    <property type="molecule type" value="Genomic_DNA"/>
</dbReference>
<gene>
    <name evidence="2" type="ORF">ANN_11315</name>
</gene>
<keyword evidence="3" id="KW-1185">Reference proteome</keyword>
<feature type="region of interest" description="Disordered" evidence="1">
    <location>
        <begin position="167"/>
        <end position="316"/>
    </location>
</feature>